<dbReference type="AlphaFoldDB" id="A0A2T0BII7"/>
<evidence type="ECO:0000256" key="2">
    <source>
        <dbReference type="ARBA" id="ARBA00033787"/>
    </source>
</evidence>
<keyword evidence="5" id="KW-1185">Reference proteome</keyword>
<sequence length="172" mass="20000">MSYTTERQPEGIAKSVDGFLREGLIAELLAINDYRYFIASTDNKELKEIFYEIMDDEKSHYAMFLEALRSIDEELKGLKEGAEKNIKISDKGKYSDYNNKSNKNTNLLVNIRDAIKGELEAILLYEHFILNLSDNTIRRIIKEIITDEKEHVEELTRVLIILDKDKYGNLKC</sequence>
<dbReference type="InterPro" id="IPR009078">
    <property type="entry name" value="Ferritin-like_SF"/>
</dbReference>
<gene>
    <name evidence="4" type="ORF">CLVI_06530</name>
</gene>
<dbReference type="CDD" id="cd00657">
    <property type="entry name" value="Ferritin_like"/>
    <property type="match status" value="1"/>
</dbReference>
<comment type="subcellular location">
    <subcellularLocation>
        <location evidence="1">Encapsulin nanocompartment</location>
    </subcellularLocation>
</comment>
<accession>A0A2T0BII7</accession>
<dbReference type="SUPFAM" id="SSF47240">
    <property type="entry name" value="Ferritin-like"/>
    <property type="match status" value="1"/>
</dbReference>
<proteinExistence type="predicted"/>
<dbReference type="PANTHER" id="PTHR37165:SF1">
    <property type="entry name" value="TYPE 1 ENCAPSULIN SHELL PROTEIN"/>
    <property type="match status" value="1"/>
</dbReference>
<comment type="caution">
    <text evidence="4">The sequence shown here is derived from an EMBL/GenBank/DDBJ whole genome shotgun (WGS) entry which is preliminary data.</text>
</comment>
<dbReference type="GO" id="GO:0046872">
    <property type="term" value="F:metal ion binding"/>
    <property type="evidence" value="ECO:0007669"/>
    <property type="project" value="InterPro"/>
</dbReference>
<name>A0A2T0BII7_9CLOT</name>
<dbReference type="GO" id="GO:0016491">
    <property type="term" value="F:oxidoreductase activity"/>
    <property type="evidence" value="ECO:0007669"/>
    <property type="project" value="InterPro"/>
</dbReference>
<organism evidence="4 5">
    <name type="scientific">Clostridium vincentii</name>
    <dbReference type="NCBI Taxonomy" id="52704"/>
    <lineage>
        <taxon>Bacteria</taxon>
        <taxon>Bacillati</taxon>
        <taxon>Bacillota</taxon>
        <taxon>Clostridia</taxon>
        <taxon>Eubacteriales</taxon>
        <taxon>Clostridiaceae</taxon>
        <taxon>Clostridium</taxon>
    </lineage>
</organism>
<dbReference type="Pfam" id="PF02915">
    <property type="entry name" value="Rubrerythrin"/>
    <property type="match status" value="1"/>
</dbReference>
<dbReference type="PANTHER" id="PTHR37165">
    <property type="entry name" value="PEPTIDASE U56 FAMILY"/>
    <property type="match status" value="1"/>
</dbReference>
<dbReference type="EMBL" id="PVXQ01000005">
    <property type="protein sequence ID" value="PRR83706.1"/>
    <property type="molecule type" value="Genomic_DNA"/>
</dbReference>
<dbReference type="GO" id="GO:0140737">
    <property type="term" value="C:encapsulin nanocompartment"/>
    <property type="evidence" value="ECO:0007669"/>
    <property type="project" value="UniProtKB-SubCell"/>
</dbReference>
<dbReference type="RefSeq" id="WP_106058690.1">
    <property type="nucleotide sequence ID" value="NZ_PVXQ01000005.1"/>
</dbReference>
<dbReference type="OrthoDB" id="9811690at2"/>
<protein>
    <submittedName>
        <fullName evidence="4">Rubrerythrin</fullName>
    </submittedName>
</protein>
<reference evidence="4 5" key="1">
    <citation type="submission" date="2018-03" db="EMBL/GenBank/DDBJ databases">
        <title>Genome sequence of Clostridium vincentii DSM 10228.</title>
        <authorList>
            <person name="Poehlein A."/>
            <person name="Daniel R."/>
        </authorList>
    </citation>
    <scope>NUCLEOTIDE SEQUENCE [LARGE SCALE GENOMIC DNA]</scope>
    <source>
        <strain evidence="4 5">DSM 10228</strain>
    </source>
</reference>
<dbReference type="Proteomes" id="UP000239471">
    <property type="component" value="Unassembled WGS sequence"/>
</dbReference>
<keyword evidence="2" id="KW-1284">Encapsulin nanocompartment</keyword>
<dbReference type="InterPro" id="IPR003251">
    <property type="entry name" value="Rr_diiron-bd_dom"/>
</dbReference>
<dbReference type="InterPro" id="IPR051429">
    <property type="entry name" value="Encapsulin_nc"/>
</dbReference>
<evidence type="ECO:0000259" key="3">
    <source>
        <dbReference type="Pfam" id="PF02915"/>
    </source>
</evidence>
<evidence type="ECO:0000256" key="1">
    <source>
        <dbReference type="ARBA" id="ARBA00033738"/>
    </source>
</evidence>
<evidence type="ECO:0000313" key="5">
    <source>
        <dbReference type="Proteomes" id="UP000239471"/>
    </source>
</evidence>
<feature type="domain" description="Rubrerythrin diiron-binding" evidence="3">
    <location>
        <begin position="19"/>
        <end position="157"/>
    </location>
</feature>
<evidence type="ECO:0000313" key="4">
    <source>
        <dbReference type="EMBL" id="PRR83706.1"/>
    </source>
</evidence>
<dbReference type="Gene3D" id="6.10.140.1960">
    <property type="match status" value="2"/>
</dbReference>